<evidence type="ECO:0000259" key="6">
    <source>
        <dbReference type="PROSITE" id="PS51296"/>
    </source>
</evidence>
<dbReference type="GO" id="GO:0016705">
    <property type="term" value="F:oxidoreductase activity, acting on paired donors, with incorporation or reduction of molecular oxygen"/>
    <property type="evidence" value="ECO:0007669"/>
    <property type="project" value="UniProtKB-ARBA"/>
</dbReference>
<evidence type="ECO:0000313" key="8">
    <source>
        <dbReference type="Proteomes" id="UP000267249"/>
    </source>
</evidence>
<dbReference type="AlphaFoldDB" id="A0AAN1UUA2"/>
<dbReference type="InterPro" id="IPR015881">
    <property type="entry name" value="ARHD_Rieske_2Fe_2S"/>
</dbReference>
<keyword evidence="1" id="KW-0001">2Fe-2S</keyword>
<accession>A0AAN1UUA2</accession>
<dbReference type="PANTHER" id="PTHR21266">
    <property type="entry name" value="IRON-SULFUR DOMAIN CONTAINING PROTEIN"/>
    <property type="match status" value="1"/>
</dbReference>
<dbReference type="Pfam" id="PF19112">
    <property type="entry name" value="VanA_C"/>
    <property type="match status" value="1"/>
</dbReference>
<evidence type="ECO:0000256" key="3">
    <source>
        <dbReference type="ARBA" id="ARBA00023002"/>
    </source>
</evidence>
<dbReference type="InterPro" id="IPR044043">
    <property type="entry name" value="VanA_C_cat"/>
</dbReference>
<dbReference type="EMBL" id="CP030139">
    <property type="protein sequence ID" value="AZB72359.1"/>
    <property type="molecule type" value="Genomic_DNA"/>
</dbReference>
<evidence type="ECO:0000256" key="2">
    <source>
        <dbReference type="ARBA" id="ARBA00022723"/>
    </source>
</evidence>
<dbReference type="GO" id="GO:0051213">
    <property type="term" value="F:dioxygenase activity"/>
    <property type="evidence" value="ECO:0007669"/>
    <property type="project" value="UniProtKB-KW"/>
</dbReference>
<gene>
    <name evidence="7" type="ORF">DOP62_06150</name>
</gene>
<evidence type="ECO:0000256" key="4">
    <source>
        <dbReference type="ARBA" id="ARBA00023004"/>
    </source>
</evidence>
<dbReference type="PROSITE" id="PS51296">
    <property type="entry name" value="RIESKE"/>
    <property type="match status" value="1"/>
</dbReference>
<dbReference type="InterPro" id="IPR017941">
    <property type="entry name" value="Rieske_2Fe-2S"/>
</dbReference>
<keyword evidence="4" id="KW-0408">Iron</keyword>
<reference evidence="7 8" key="1">
    <citation type="journal article" date="2018" name="Sci. Rep.">
        <title>Genome Features and Biochemical Characteristics of a Robust, Fast Growing and Naturally Transformable Cyanobacterium Synechococcus elongatus PCC 11801 Isolated from India.</title>
        <authorList>
            <person name="Jaiswal D."/>
            <person name="Sengupta A."/>
            <person name="Sohoni S."/>
            <person name="Sengupta S."/>
            <person name="Phadnavis A.G."/>
            <person name="Pakrasi H.B."/>
            <person name="Wangikar P.P."/>
        </authorList>
    </citation>
    <scope>NUCLEOTIDE SEQUENCE [LARGE SCALE GENOMIC DNA]</scope>
    <source>
        <strain evidence="7 8">PCC 11801</strain>
    </source>
</reference>
<dbReference type="PANTHER" id="PTHR21266:SF60">
    <property type="entry name" value="3-KETOSTEROID-9-ALPHA-MONOOXYGENASE, OXYGENASE COMPONENT"/>
    <property type="match status" value="1"/>
</dbReference>
<dbReference type="SUPFAM" id="SSF55961">
    <property type="entry name" value="Bet v1-like"/>
    <property type="match status" value="1"/>
</dbReference>
<protein>
    <submittedName>
        <fullName evidence="7">Aromatic ring-hydroxylating dioxygenase subunit alpha</fullName>
        <ecNumber evidence="7">1.14.13.-</ecNumber>
    </submittedName>
</protein>
<evidence type="ECO:0000256" key="1">
    <source>
        <dbReference type="ARBA" id="ARBA00022714"/>
    </source>
</evidence>
<dbReference type="Pfam" id="PF00355">
    <property type="entry name" value="Rieske"/>
    <property type="match status" value="1"/>
</dbReference>
<keyword evidence="3 7" id="KW-0560">Oxidoreductase</keyword>
<feature type="domain" description="Rieske" evidence="6">
    <location>
        <begin position="7"/>
        <end position="111"/>
    </location>
</feature>
<keyword evidence="5" id="KW-0411">Iron-sulfur</keyword>
<keyword evidence="7" id="KW-0223">Dioxygenase</keyword>
<evidence type="ECO:0000313" key="7">
    <source>
        <dbReference type="EMBL" id="AZB72359.1"/>
    </source>
</evidence>
<dbReference type="GO" id="GO:0005506">
    <property type="term" value="F:iron ion binding"/>
    <property type="evidence" value="ECO:0007669"/>
    <property type="project" value="InterPro"/>
</dbReference>
<dbReference type="Proteomes" id="UP000267249">
    <property type="component" value="Chromosome"/>
</dbReference>
<dbReference type="PROSITE" id="PS00570">
    <property type="entry name" value="RING_HYDROXYL_ALPHA"/>
    <property type="match status" value="1"/>
</dbReference>
<evidence type="ECO:0000256" key="5">
    <source>
        <dbReference type="ARBA" id="ARBA00023014"/>
    </source>
</evidence>
<dbReference type="RefSeq" id="WP_208676529.1">
    <property type="nucleotide sequence ID" value="NZ_CP030139.2"/>
</dbReference>
<dbReference type="Gene3D" id="2.102.10.10">
    <property type="entry name" value="Rieske [2Fe-2S] iron-sulphur domain"/>
    <property type="match status" value="1"/>
</dbReference>
<dbReference type="InterPro" id="IPR036922">
    <property type="entry name" value="Rieske_2Fe-2S_sf"/>
</dbReference>
<dbReference type="InterPro" id="IPR050584">
    <property type="entry name" value="Cholesterol_7-desaturase"/>
</dbReference>
<keyword evidence="2" id="KW-0479">Metal-binding</keyword>
<proteinExistence type="predicted"/>
<dbReference type="Gene3D" id="3.90.380.10">
    <property type="entry name" value="Naphthalene 1,2-dioxygenase Alpha Subunit, Chain A, domain 1"/>
    <property type="match status" value="1"/>
</dbReference>
<dbReference type="GO" id="GO:0051537">
    <property type="term" value="F:2 iron, 2 sulfur cluster binding"/>
    <property type="evidence" value="ECO:0007669"/>
    <property type="project" value="UniProtKB-KW"/>
</dbReference>
<organism evidence="7 8">
    <name type="scientific">Synechococcus elongatus PCC 11801</name>
    <dbReference type="NCBI Taxonomy" id="2219813"/>
    <lineage>
        <taxon>Bacteria</taxon>
        <taxon>Bacillati</taxon>
        <taxon>Cyanobacteriota</taxon>
        <taxon>Cyanophyceae</taxon>
        <taxon>Synechococcales</taxon>
        <taxon>Synechococcaceae</taxon>
        <taxon>Synechococcus</taxon>
    </lineage>
</organism>
<dbReference type="SUPFAM" id="SSF50022">
    <property type="entry name" value="ISP domain"/>
    <property type="match status" value="1"/>
</dbReference>
<sequence length="345" mass="38982">MFFKNYWYPVALAKQVGDRPLSVTLCGEAIALYRDGSGQIQALSDRCVHRGAALSGGWVENDCLVCPYHGWQYDAQGHCRKIPANTEQQRIPFAAKVPHYEATERYGLVWLFYGDLPEAERPPLPPLPEYDDPAWRTVQGEVTYTTHYTRVTENLMDFAHAPFTHSGSFGAASDPLIEPYKVEQLPEGLRAQTQFTKSAYRGIWKLFNRGDAPRTVTTTITLYMPCIVRTETDLGNGFRFIGYGANLPIDAETTKTFWLTVRTFFTGAWADGDTVRRSLKIIEEDKRIVETQRPKMIPLDDRSETHVAADALQIGYRNLLRQARDRGWAIADSRTAAQELVPAAK</sequence>
<name>A0AAN1UUA2_SYNEL</name>
<dbReference type="GO" id="GO:0004497">
    <property type="term" value="F:monooxygenase activity"/>
    <property type="evidence" value="ECO:0007669"/>
    <property type="project" value="UniProtKB-ARBA"/>
</dbReference>
<dbReference type="EC" id="1.14.13.-" evidence="7"/>